<dbReference type="EMBL" id="ML143420">
    <property type="protein sequence ID" value="TBU28660.1"/>
    <property type="molecule type" value="Genomic_DNA"/>
</dbReference>
<accession>A0A4Q9MLY9</accession>
<proteinExistence type="predicted"/>
<sequence>MTDLSCRSESVSGPWKPLMAPGSSKRCGLRGRTVRRRRIKATIPFFPRTLPNQTHPSTVTSKERSCTTKKKPSSRTLTTTTATRTLLRPKRSKKRSSTTVAAARRSSTRKRPRLSSRTTTVARLKSLLRPKSLRTRGRQAMQRCPTIRRRVYLMSAFSGHTI</sequence>
<evidence type="ECO:0000313" key="2">
    <source>
        <dbReference type="EMBL" id="TBU28660.1"/>
    </source>
</evidence>
<dbReference type="AlphaFoldDB" id="A0A4Q9MLY9"/>
<protein>
    <submittedName>
        <fullName evidence="2">Uncharacterized protein</fullName>
    </submittedName>
</protein>
<feature type="compositionally biased region" description="Basic residues" evidence="1">
    <location>
        <begin position="87"/>
        <end position="96"/>
    </location>
</feature>
<feature type="compositionally biased region" description="Low complexity" evidence="1">
    <location>
        <begin position="74"/>
        <end position="86"/>
    </location>
</feature>
<reference evidence="2" key="1">
    <citation type="submission" date="2019-01" db="EMBL/GenBank/DDBJ databases">
        <title>Draft genome sequences of three monokaryotic isolates of the white-rot basidiomycete fungus Dichomitus squalens.</title>
        <authorList>
            <consortium name="DOE Joint Genome Institute"/>
            <person name="Lopez S.C."/>
            <person name="Andreopoulos B."/>
            <person name="Pangilinan J."/>
            <person name="Lipzen A."/>
            <person name="Riley R."/>
            <person name="Ahrendt S."/>
            <person name="Ng V."/>
            <person name="Barry K."/>
            <person name="Daum C."/>
            <person name="Grigoriev I.V."/>
            <person name="Hilden K.S."/>
            <person name="Makela M.R."/>
            <person name="de Vries R.P."/>
        </authorList>
    </citation>
    <scope>NUCLEOTIDE SEQUENCE [LARGE SCALE GENOMIC DNA]</scope>
    <source>
        <strain evidence="2">OM18370.1</strain>
    </source>
</reference>
<feature type="region of interest" description="Disordered" evidence="1">
    <location>
        <begin position="47"/>
        <end position="117"/>
    </location>
</feature>
<feature type="compositionally biased region" description="Polar residues" evidence="1">
    <location>
        <begin position="1"/>
        <end position="11"/>
    </location>
</feature>
<feature type="region of interest" description="Disordered" evidence="1">
    <location>
        <begin position="1"/>
        <end position="27"/>
    </location>
</feature>
<feature type="compositionally biased region" description="Polar residues" evidence="1">
    <location>
        <begin position="50"/>
        <end position="60"/>
    </location>
</feature>
<name>A0A4Q9MLY9_9APHY</name>
<organism evidence="2">
    <name type="scientific">Dichomitus squalens</name>
    <dbReference type="NCBI Taxonomy" id="114155"/>
    <lineage>
        <taxon>Eukaryota</taxon>
        <taxon>Fungi</taxon>
        <taxon>Dikarya</taxon>
        <taxon>Basidiomycota</taxon>
        <taxon>Agaricomycotina</taxon>
        <taxon>Agaricomycetes</taxon>
        <taxon>Polyporales</taxon>
        <taxon>Polyporaceae</taxon>
        <taxon>Dichomitus</taxon>
    </lineage>
</organism>
<evidence type="ECO:0000256" key="1">
    <source>
        <dbReference type="SAM" id="MobiDB-lite"/>
    </source>
</evidence>
<gene>
    <name evidence="2" type="ORF">BD311DRAFT_758195</name>
</gene>
<dbReference type="Proteomes" id="UP000292957">
    <property type="component" value="Unassembled WGS sequence"/>
</dbReference>